<dbReference type="AlphaFoldDB" id="X1INL6"/>
<organism evidence="1">
    <name type="scientific">marine sediment metagenome</name>
    <dbReference type="NCBI Taxonomy" id="412755"/>
    <lineage>
        <taxon>unclassified sequences</taxon>
        <taxon>metagenomes</taxon>
        <taxon>ecological metagenomes</taxon>
    </lineage>
</organism>
<protein>
    <submittedName>
        <fullName evidence="1">Uncharacterized protein</fullName>
    </submittedName>
</protein>
<evidence type="ECO:0000313" key="1">
    <source>
        <dbReference type="EMBL" id="GAH67714.1"/>
    </source>
</evidence>
<sequence length="69" mass="8050">MMKLKFLCLSILFVFLLSCISVDREQVKIYVSGLEPMIDKGTEEVLSKIEDTWGFLCNRFWTTKNPTLE</sequence>
<gene>
    <name evidence="1" type="ORF">S03H2_41145</name>
</gene>
<dbReference type="PROSITE" id="PS51257">
    <property type="entry name" value="PROKAR_LIPOPROTEIN"/>
    <property type="match status" value="1"/>
</dbReference>
<reference evidence="1" key="1">
    <citation type="journal article" date="2014" name="Front. Microbiol.">
        <title>High frequency of phylogenetically diverse reductive dehalogenase-homologous genes in deep subseafloor sedimentary metagenomes.</title>
        <authorList>
            <person name="Kawai M."/>
            <person name="Futagami T."/>
            <person name="Toyoda A."/>
            <person name="Takaki Y."/>
            <person name="Nishi S."/>
            <person name="Hori S."/>
            <person name="Arai W."/>
            <person name="Tsubouchi T."/>
            <person name="Morono Y."/>
            <person name="Uchiyama I."/>
            <person name="Ito T."/>
            <person name="Fujiyama A."/>
            <person name="Inagaki F."/>
            <person name="Takami H."/>
        </authorList>
    </citation>
    <scope>NUCLEOTIDE SEQUENCE</scope>
    <source>
        <strain evidence="1">Expedition CK06-06</strain>
    </source>
</reference>
<dbReference type="EMBL" id="BARU01025547">
    <property type="protein sequence ID" value="GAH67714.1"/>
    <property type="molecule type" value="Genomic_DNA"/>
</dbReference>
<comment type="caution">
    <text evidence="1">The sequence shown here is derived from an EMBL/GenBank/DDBJ whole genome shotgun (WGS) entry which is preliminary data.</text>
</comment>
<feature type="non-terminal residue" evidence="1">
    <location>
        <position position="69"/>
    </location>
</feature>
<name>X1INL6_9ZZZZ</name>
<accession>X1INL6</accession>
<proteinExistence type="predicted"/>